<proteinExistence type="predicted"/>
<keyword evidence="3" id="KW-1185">Reference proteome</keyword>
<evidence type="ECO:0000259" key="1">
    <source>
        <dbReference type="PROSITE" id="PS50878"/>
    </source>
</evidence>
<dbReference type="PROSITE" id="PS50878">
    <property type="entry name" value="RT_POL"/>
    <property type="match status" value="1"/>
</dbReference>
<dbReference type="SUPFAM" id="SSF56672">
    <property type="entry name" value="DNA/RNA polymerases"/>
    <property type="match status" value="1"/>
</dbReference>
<accession>A0AAV1AAY8</accession>
<dbReference type="InterPro" id="IPR000477">
    <property type="entry name" value="RT_dom"/>
</dbReference>
<dbReference type="Proteomes" id="UP001157006">
    <property type="component" value="Chromosome 4"/>
</dbReference>
<reference evidence="2 3" key="1">
    <citation type="submission" date="2023-01" db="EMBL/GenBank/DDBJ databases">
        <authorList>
            <person name="Kreplak J."/>
        </authorList>
    </citation>
    <scope>NUCLEOTIDE SEQUENCE [LARGE SCALE GENOMIC DNA]</scope>
</reference>
<sequence length="123" mass="13966">MILVKSVSYRYKVNNSLTGHLPAKRELRQGDPLSLMLFVLIMEYLHRLLQKIGRNTNFNFHSKCEKIKIIDFCFADDLLLFTRGDSVSVYLALSALRDFTDSTGLEVNPSKCKVCCGGRLASF</sequence>
<organism evidence="2 3">
    <name type="scientific">Vicia faba</name>
    <name type="common">Broad bean</name>
    <name type="synonym">Faba vulgaris</name>
    <dbReference type="NCBI Taxonomy" id="3906"/>
    <lineage>
        <taxon>Eukaryota</taxon>
        <taxon>Viridiplantae</taxon>
        <taxon>Streptophyta</taxon>
        <taxon>Embryophyta</taxon>
        <taxon>Tracheophyta</taxon>
        <taxon>Spermatophyta</taxon>
        <taxon>Magnoliopsida</taxon>
        <taxon>eudicotyledons</taxon>
        <taxon>Gunneridae</taxon>
        <taxon>Pentapetalae</taxon>
        <taxon>rosids</taxon>
        <taxon>fabids</taxon>
        <taxon>Fabales</taxon>
        <taxon>Fabaceae</taxon>
        <taxon>Papilionoideae</taxon>
        <taxon>50 kb inversion clade</taxon>
        <taxon>NPAAA clade</taxon>
        <taxon>Hologalegina</taxon>
        <taxon>IRL clade</taxon>
        <taxon>Fabeae</taxon>
        <taxon>Vicia</taxon>
    </lineage>
</organism>
<dbReference type="InterPro" id="IPR043502">
    <property type="entry name" value="DNA/RNA_pol_sf"/>
</dbReference>
<dbReference type="EMBL" id="OX451739">
    <property type="protein sequence ID" value="CAI8607234.1"/>
    <property type="molecule type" value="Genomic_DNA"/>
</dbReference>
<dbReference type="Pfam" id="PF00078">
    <property type="entry name" value="RVT_1"/>
    <property type="match status" value="1"/>
</dbReference>
<gene>
    <name evidence="2" type="ORF">VFH_IV028840</name>
</gene>
<evidence type="ECO:0000313" key="3">
    <source>
        <dbReference type="Proteomes" id="UP001157006"/>
    </source>
</evidence>
<feature type="domain" description="Reverse transcriptase" evidence="1">
    <location>
        <begin position="1"/>
        <end position="123"/>
    </location>
</feature>
<evidence type="ECO:0000313" key="2">
    <source>
        <dbReference type="EMBL" id="CAI8607234.1"/>
    </source>
</evidence>
<protein>
    <recommendedName>
        <fullName evidence="1">Reverse transcriptase domain-containing protein</fullName>
    </recommendedName>
</protein>
<name>A0AAV1AAY8_VICFA</name>
<dbReference type="AlphaFoldDB" id="A0AAV1AAY8"/>